<keyword evidence="4" id="KW-1185">Reference proteome</keyword>
<dbReference type="InterPro" id="IPR038973">
    <property type="entry name" value="MutL/Mlh/Pms-like"/>
</dbReference>
<dbReference type="GO" id="GO:0032300">
    <property type="term" value="C:mismatch repair complex"/>
    <property type="evidence" value="ECO:0007669"/>
    <property type="project" value="InterPro"/>
</dbReference>
<dbReference type="GO" id="GO:0016887">
    <property type="term" value="F:ATP hydrolysis activity"/>
    <property type="evidence" value="ECO:0007669"/>
    <property type="project" value="InterPro"/>
</dbReference>
<dbReference type="SMART" id="SM00853">
    <property type="entry name" value="MutL_C"/>
    <property type="match status" value="1"/>
</dbReference>
<dbReference type="InterPro" id="IPR014790">
    <property type="entry name" value="MutL_C"/>
</dbReference>
<dbReference type="OrthoDB" id="429932at2759"/>
<dbReference type="Proteomes" id="UP000232875">
    <property type="component" value="Unassembled WGS sequence"/>
</dbReference>
<dbReference type="RefSeq" id="XP_056062419.1">
    <property type="nucleotide sequence ID" value="XM_056206444.1"/>
</dbReference>
<dbReference type="InterPro" id="IPR036890">
    <property type="entry name" value="HATPase_C_sf"/>
</dbReference>
<dbReference type="PANTHER" id="PTHR10073">
    <property type="entry name" value="DNA MISMATCH REPAIR PROTEIN MLH, PMS, MUTL"/>
    <property type="match status" value="1"/>
</dbReference>
<dbReference type="EMBL" id="KZ454989">
    <property type="protein sequence ID" value="PKI84377.1"/>
    <property type="molecule type" value="Genomic_DNA"/>
</dbReference>
<dbReference type="SUPFAM" id="SSF55874">
    <property type="entry name" value="ATPase domain of HSP90 chaperone/DNA topoisomerase II/histidine kinase"/>
    <property type="match status" value="1"/>
</dbReference>
<organism evidence="3 4">
    <name type="scientific">Malassezia vespertilionis</name>
    <dbReference type="NCBI Taxonomy" id="2020962"/>
    <lineage>
        <taxon>Eukaryota</taxon>
        <taxon>Fungi</taxon>
        <taxon>Dikarya</taxon>
        <taxon>Basidiomycota</taxon>
        <taxon>Ustilaginomycotina</taxon>
        <taxon>Malasseziomycetes</taxon>
        <taxon>Malasseziales</taxon>
        <taxon>Malasseziaceae</taxon>
        <taxon>Malassezia</taxon>
    </lineage>
</organism>
<dbReference type="GeneID" id="80901110"/>
<evidence type="ECO:0000259" key="2">
    <source>
        <dbReference type="SMART" id="SM00853"/>
    </source>
</evidence>
<dbReference type="SUPFAM" id="SSF118116">
    <property type="entry name" value="DNA mismatch repair protein MutL"/>
    <property type="match status" value="1"/>
</dbReference>
<reference evidence="3 4" key="1">
    <citation type="submission" date="2017-10" db="EMBL/GenBank/DDBJ databases">
        <title>A novel species of cold-tolerant Malassezia isolated from bats.</title>
        <authorList>
            <person name="Lorch J.M."/>
            <person name="Palmer J.M."/>
            <person name="Vanderwolf K.J."/>
            <person name="Schmidt K.Z."/>
            <person name="Verant M.L."/>
            <person name="Weller T.J."/>
            <person name="Blehert D.S."/>
        </authorList>
    </citation>
    <scope>NUCLEOTIDE SEQUENCE [LARGE SCALE GENOMIC DNA]</scope>
    <source>
        <strain evidence="3 4">NWHC:44797-103</strain>
    </source>
</reference>
<sequence length="615" mass="68194">MRYLPQATAARIRAALRMPSISSLVYELCTNAIAAGATDVEIHVDLDTWTLACTDRGATFTARPPFETQHTLGMLPWLGMLDIRAGAPTQFTFIQQDARTLCHDEAPSSSLARQSTTCVRVRDVFSRLPVRRNMLRTRAAKQRELARIRTQLCTLALFHPSTNVALYHGSICAVRIPHAPSIPARLCRMARPRPKHVHSVCTLQRYASWEVTMRAWVGAHGEATTALQYIAVNGTPIPRERGAAAMYALRHAHLADALPWQDGATYASICAGDGSLHRHVASMLHTLVQPRSAAHTHALFAVDLFITAAPWSAREAPRSWYMLLEELVCAAMDEAPKMPRTLPRTLPSTVRSAYFAPHPSRAAVHADLYPLARVEPGEAFAHTALRRAHVLAQVDAKYIVCTCRTGDASWLLFVDQHAADERVRLEQEIAAYVTACVRAQTEAHAAHIQALASPLHLAPDPSMLPRDTLAFWGFGIEYTPTGCIVHRIPHILARAYKREPLLVHAVLTAFTHQSEGEVREWSQWLRTAAHAPGGSSIVSAMRYLPRVFVHLIETHVCHTSIRFNQALSKQQCSMLLAQLADTSFPFLCAHGRPSIICIATTSVPRRRPVDWGRVE</sequence>
<evidence type="ECO:0000256" key="1">
    <source>
        <dbReference type="ARBA" id="ARBA00006082"/>
    </source>
</evidence>
<evidence type="ECO:0000313" key="4">
    <source>
        <dbReference type="Proteomes" id="UP000232875"/>
    </source>
</evidence>
<evidence type="ECO:0000313" key="3">
    <source>
        <dbReference type="EMBL" id="PKI84377.1"/>
    </source>
</evidence>
<dbReference type="GO" id="GO:0140664">
    <property type="term" value="F:ATP-dependent DNA damage sensor activity"/>
    <property type="evidence" value="ECO:0007669"/>
    <property type="project" value="InterPro"/>
</dbReference>
<feature type="domain" description="MutL C-terminal dimerisation" evidence="2">
    <location>
        <begin position="390"/>
        <end position="567"/>
    </location>
</feature>
<accession>A0A2N1JCX0</accession>
<dbReference type="AlphaFoldDB" id="A0A2N1JCX0"/>
<name>A0A2N1JCX0_9BASI</name>
<dbReference type="Gene3D" id="3.30.1540.20">
    <property type="entry name" value="MutL, C-terminal domain, dimerisation subdomain"/>
    <property type="match status" value="2"/>
</dbReference>
<dbReference type="GO" id="GO:0006298">
    <property type="term" value="P:mismatch repair"/>
    <property type="evidence" value="ECO:0007669"/>
    <property type="project" value="InterPro"/>
</dbReference>
<dbReference type="STRING" id="2020962.A0A2N1JCX0"/>
<dbReference type="GO" id="GO:0005524">
    <property type="term" value="F:ATP binding"/>
    <property type="evidence" value="ECO:0007669"/>
    <property type="project" value="InterPro"/>
</dbReference>
<comment type="similarity">
    <text evidence="1">Belongs to the DNA mismatch repair MutL/HexB family.</text>
</comment>
<dbReference type="InterPro" id="IPR042120">
    <property type="entry name" value="MutL_C_dimsub"/>
</dbReference>
<dbReference type="PANTHER" id="PTHR10073:SF47">
    <property type="entry name" value="DNA MISMATCH REPAIR PROTEIN MLH3"/>
    <property type="match status" value="1"/>
</dbReference>
<proteinExistence type="inferred from homology"/>
<dbReference type="Gene3D" id="3.30.565.10">
    <property type="entry name" value="Histidine kinase-like ATPase, C-terminal domain"/>
    <property type="match status" value="2"/>
</dbReference>
<protein>
    <submittedName>
        <fullName evidence="3">Mlh3p</fullName>
    </submittedName>
</protein>
<gene>
    <name evidence="3" type="primary">MLH3</name>
    <name evidence="3" type="ORF">MVES_001510</name>
</gene>
<dbReference type="InterPro" id="IPR037198">
    <property type="entry name" value="MutL_C_sf"/>
</dbReference>